<feature type="compositionally biased region" description="Low complexity" evidence="1">
    <location>
        <begin position="25"/>
        <end position="35"/>
    </location>
</feature>
<evidence type="ECO:0000313" key="3">
    <source>
        <dbReference type="Proteomes" id="UP000735302"/>
    </source>
</evidence>
<evidence type="ECO:0000256" key="1">
    <source>
        <dbReference type="SAM" id="MobiDB-lite"/>
    </source>
</evidence>
<feature type="compositionally biased region" description="Polar residues" evidence="1">
    <location>
        <begin position="10"/>
        <end position="23"/>
    </location>
</feature>
<sequence length="83" mass="9158">MSHAARRSTCHSAHSILSSTVPNKLSDSSNLSRAASSHHKVIRPMICNTCPIEQPTGSPVEKNERHFLKNDFYRESGGINDVI</sequence>
<protein>
    <submittedName>
        <fullName evidence="2">Uncharacterized protein</fullName>
    </submittedName>
</protein>
<accession>A0AAV3YV00</accession>
<comment type="caution">
    <text evidence="2">The sequence shown here is derived from an EMBL/GenBank/DDBJ whole genome shotgun (WGS) entry which is preliminary data.</text>
</comment>
<evidence type="ECO:0000313" key="2">
    <source>
        <dbReference type="EMBL" id="GFN90920.1"/>
    </source>
</evidence>
<dbReference type="AlphaFoldDB" id="A0AAV3YV00"/>
<reference evidence="2 3" key="1">
    <citation type="journal article" date="2021" name="Elife">
        <title>Chloroplast acquisition without the gene transfer in kleptoplastic sea slugs, Plakobranchus ocellatus.</title>
        <authorList>
            <person name="Maeda T."/>
            <person name="Takahashi S."/>
            <person name="Yoshida T."/>
            <person name="Shimamura S."/>
            <person name="Takaki Y."/>
            <person name="Nagai Y."/>
            <person name="Toyoda A."/>
            <person name="Suzuki Y."/>
            <person name="Arimoto A."/>
            <person name="Ishii H."/>
            <person name="Satoh N."/>
            <person name="Nishiyama T."/>
            <person name="Hasebe M."/>
            <person name="Maruyama T."/>
            <person name="Minagawa J."/>
            <person name="Obokata J."/>
            <person name="Shigenobu S."/>
        </authorList>
    </citation>
    <scope>NUCLEOTIDE SEQUENCE [LARGE SCALE GENOMIC DNA]</scope>
</reference>
<proteinExistence type="predicted"/>
<organism evidence="2 3">
    <name type="scientific">Plakobranchus ocellatus</name>
    <dbReference type="NCBI Taxonomy" id="259542"/>
    <lineage>
        <taxon>Eukaryota</taxon>
        <taxon>Metazoa</taxon>
        <taxon>Spiralia</taxon>
        <taxon>Lophotrochozoa</taxon>
        <taxon>Mollusca</taxon>
        <taxon>Gastropoda</taxon>
        <taxon>Heterobranchia</taxon>
        <taxon>Euthyneura</taxon>
        <taxon>Panpulmonata</taxon>
        <taxon>Sacoglossa</taxon>
        <taxon>Placobranchoidea</taxon>
        <taxon>Plakobranchidae</taxon>
        <taxon>Plakobranchus</taxon>
    </lineage>
</organism>
<name>A0AAV3YV00_9GAST</name>
<dbReference type="EMBL" id="BLXT01002074">
    <property type="protein sequence ID" value="GFN90920.1"/>
    <property type="molecule type" value="Genomic_DNA"/>
</dbReference>
<gene>
    <name evidence="2" type="ORF">PoB_001742600</name>
</gene>
<feature type="region of interest" description="Disordered" evidence="1">
    <location>
        <begin position="1"/>
        <end position="38"/>
    </location>
</feature>
<keyword evidence="3" id="KW-1185">Reference proteome</keyword>
<dbReference type="Proteomes" id="UP000735302">
    <property type="component" value="Unassembled WGS sequence"/>
</dbReference>